<dbReference type="Pfam" id="PF01593">
    <property type="entry name" value="Amino_oxidase"/>
    <property type="match status" value="1"/>
</dbReference>
<evidence type="ECO:0000259" key="2">
    <source>
        <dbReference type="Pfam" id="PF01593"/>
    </source>
</evidence>
<dbReference type="InterPro" id="IPR002937">
    <property type="entry name" value="Amino_oxidase"/>
</dbReference>
<dbReference type="PANTHER" id="PTHR16128:SF5">
    <property type="entry name" value="FAD_NAD(P)-BINDING OXIDOREDUCTASE FAMILY PROTEIN"/>
    <property type="match status" value="1"/>
</dbReference>
<dbReference type="InterPro" id="IPR011009">
    <property type="entry name" value="Kinase-like_dom_sf"/>
</dbReference>
<keyword evidence="4" id="KW-1185">Reference proteome</keyword>
<dbReference type="PANTHER" id="PTHR16128">
    <property type="entry name" value="FAD/NAD(P)-BINDING OXIDOREDUCTASE FAMILY PROTEIN"/>
    <property type="match status" value="1"/>
</dbReference>
<evidence type="ECO:0000313" key="4">
    <source>
        <dbReference type="Proteomes" id="UP000649617"/>
    </source>
</evidence>
<dbReference type="SUPFAM" id="SSF56112">
    <property type="entry name" value="Protein kinase-like (PK-like)"/>
    <property type="match status" value="1"/>
</dbReference>
<comment type="caution">
    <text evidence="3">The sequence shown here is derived from an EMBL/GenBank/DDBJ whole genome shotgun (WGS) entry which is preliminary data.</text>
</comment>
<sequence length="991" mass="110214">MQSIAIIGAGVTGSVAAHRLRNLGYSITVFDKSRGVGGRMATRRSTAGEFDHGARYFTAQTNEFVQALSSAPVQVWQEADKHHKASCYVAAPGQNQLAKYWLDDTPTQLNCRIDQLRHTSAGWQLIDDKTQTFEHFDGVLLAIPAPQARDLLDNSGLGIPGLLAPVSMDPVWALMVSLERPLTQTTYTDLDPCISWLGANFSKPGRPHPTNGFAYVAHANCDWSRRHLEDDAADVTEMMRQTLTDCVTDFSAPMFSSAHRWQFALTQTPLGQSHLALDNHLILAGDWCLGAEVEDAFTSGTQAALKMTPPERSNANIGAQRNMIRFNAQRRETLLHHQAHRAAAPPQADDKRWTKATGINLLTKTVAIQDLLIFKKSTGKTSTLSEKTYLDAQTLLEDSFRLASRIYDSGFRPTFIVAVWRGGAPIGIAVQEYFAYQGVDSDHISIRTSAYTGIDNRARTVAVYGLSYLIKKLTREDSLLIVDDVFDTGHTIAAIIDNIEKKHLQHHWQTSGSPAETGHLVMHTTDQHILIEALQNPSLFAHTTDDMALIETHISWVLLCGPYAYKIKKALDLGFLDFTTLEKRAFYCSEELRLNGRLAPQLYLEVVPICGSPQHPQIKGSGEAIEYAVKMRRFSQEGLLSDMVRDDRLTMTHIDQIIAQVAQFHMDIPTAPQASPYGTPQHVHAPVLENFAHILQGNCSPAHVQQVGEIQTWAEGEYQRWLRQFDARKQQGFIRECHGDMHLGNMAVIDDLPVIFDGIEFNPDLYWIDVMCEIGFLLMDLEDYGKPQHAYRFLNGYLEVTGDYAGVQVLTYYKAYRAAVRAKIASIRLSQELTEAEHGEALAHFERYLALAVGYTQPQHPILLITHGLSGSGKSTLSAPLAECMGAIRIRSDRERQRLFGRSSSNDKTTNIDTGIYASDASAQTYQRLAELAGVILAAGYPVIIDATFLEKSQRDQFHELAEGLSVPFRHLRSRPGCARTSARHLSAHGG</sequence>
<proteinExistence type="predicted"/>
<dbReference type="InterPro" id="IPR036188">
    <property type="entry name" value="FAD/NAD-bd_sf"/>
</dbReference>
<protein>
    <submittedName>
        <fullName evidence="3">Uncharacterized protein</fullName>
    </submittedName>
</protein>
<dbReference type="Gene3D" id="3.90.660.10">
    <property type="match status" value="1"/>
</dbReference>
<dbReference type="SUPFAM" id="SSF52540">
    <property type="entry name" value="P-loop containing nucleoside triphosphate hydrolases"/>
    <property type="match status" value="1"/>
</dbReference>
<dbReference type="InterPro" id="IPR000836">
    <property type="entry name" value="PRTase_dom"/>
</dbReference>
<name>A0A812NKQ4_SYMPI</name>
<dbReference type="CDD" id="cd06223">
    <property type="entry name" value="PRTases_typeI"/>
    <property type="match status" value="1"/>
</dbReference>
<organism evidence="3 4">
    <name type="scientific">Symbiodinium pilosum</name>
    <name type="common">Dinoflagellate</name>
    <dbReference type="NCBI Taxonomy" id="2952"/>
    <lineage>
        <taxon>Eukaryota</taxon>
        <taxon>Sar</taxon>
        <taxon>Alveolata</taxon>
        <taxon>Dinophyceae</taxon>
        <taxon>Suessiales</taxon>
        <taxon>Symbiodiniaceae</taxon>
        <taxon>Symbiodinium</taxon>
    </lineage>
</organism>
<dbReference type="AlphaFoldDB" id="A0A812NKQ4"/>
<dbReference type="SUPFAM" id="SSF51905">
    <property type="entry name" value="FAD/NAD(P)-binding domain"/>
    <property type="match status" value="1"/>
</dbReference>
<evidence type="ECO:0000259" key="1">
    <source>
        <dbReference type="Pfam" id="PF00156"/>
    </source>
</evidence>
<dbReference type="GO" id="GO:0016491">
    <property type="term" value="F:oxidoreductase activity"/>
    <property type="evidence" value="ECO:0007669"/>
    <property type="project" value="InterPro"/>
</dbReference>
<dbReference type="SUPFAM" id="SSF53271">
    <property type="entry name" value="PRTase-like"/>
    <property type="match status" value="1"/>
</dbReference>
<dbReference type="InterPro" id="IPR029057">
    <property type="entry name" value="PRTase-like"/>
</dbReference>
<dbReference type="Pfam" id="PF13671">
    <property type="entry name" value="AAA_33"/>
    <property type="match status" value="1"/>
</dbReference>
<dbReference type="OrthoDB" id="58922at2759"/>
<evidence type="ECO:0000313" key="3">
    <source>
        <dbReference type="EMBL" id="CAE7311708.1"/>
    </source>
</evidence>
<feature type="domain" description="Amine oxidase" evidence="2">
    <location>
        <begin position="88"/>
        <end position="304"/>
    </location>
</feature>
<dbReference type="Pfam" id="PF00156">
    <property type="entry name" value="Pribosyltran"/>
    <property type="match status" value="1"/>
</dbReference>
<dbReference type="Proteomes" id="UP000649617">
    <property type="component" value="Unassembled WGS sequence"/>
</dbReference>
<dbReference type="Gene3D" id="3.40.50.2020">
    <property type="match status" value="1"/>
</dbReference>
<dbReference type="Gene3D" id="3.50.50.60">
    <property type="entry name" value="FAD/NAD(P)-binding domain"/>
    <property type="match status" value="1"/>
</dbReference>
<accession>A0A812NKQ4</accession>
<dbReference type="EMBL" id="CAJNIZ010011112">
    <property type="protein sequence ID" value="CAE7311708.1"/>
    <property type="molecule type" value="Genomic_DNA"/>
</dbReference>
<dbReference type="Gene3D" id="3.40.50.300">
    <property type="entry name" value="P-loop containing nucleotide triphosphate hydrolases"/>
    <property type="match status" value="1"/>
</dbReference>
<feature type="domain" description="Phosphoribosyltransferase" evidence="1">
    <location>
        <begin position="387"/>
        <end position="502"/>
    </location>
</feature>
<dbReference type="InterPro" id="IPR027417">
    <property type="entry name" value="P-loop_NTPase"/>
</dbReference>
<dbReference type="Pfam" id="PF13450">
    <property type="entry name" value="NAD_binding_8"/>
    <property type="match status" value="1"/>
</dbReference>
<reference evidence="3" key="1">
    <citation type="submission" date="2021-02" db="EMBL/GenBank/DDBJ databases">
        <authorList>
            <person name="Dougan E. K."/>
            <person name="Rhodes N."/>
            <person name="Thang M."/>
            <person name="Chan C."/>
        </authorList>
    </citation>
    <scope>NUCLEOTIDE SEQUENCE</scope>
</reference>
<gene>
    <name evidence="3" type="ORF">SPIL2461_LOCUS7068</name>
</gene>